<evidence type="ECO:0000313" key="3">
    <source>
        <dbReference type="Proteomes" id="UP000807504"/>
    </source>
</evidence>
<proteinExistence type="predicted"/>
<reference evidence="2" key="1">
    <citation type="journal article" date="2020" name="bioRxiv">
        <title>Chromosome-level reference genome of the European wasp spider Argiope bruennichi: a resource for studies on range expansion and evolutionary adaptation.</title>
        <authorList>
            <person name="Sheffer M.M."/>
            <person name="Hoppe A."/>
            <person name="Krehenwinkel H."/>
            <person name="Uhl G."/>
            <person name="Kuss A.W."/>
            <person name="Jensen L."/>
            <person name="Jensen C."/>
            <person name="Gillespie R.G."/>
            <person name="Hoff K.J."/>
            <person name="Prost S."/>
        </authorList>
    </citation>
    <scope>NUCLEOTIDE SEQUENCE</scope>
</reference>
<protein>
    <submittedName>
        <fullName evidence="2">Uncharacterized protein</fullName>
    </submittedName>
</protein>
<dbReference type="AlphaFoldDB" id="A0A8T0FKP9"/>
<comment type="caution">
    <text evidence="2">The sequence shown here is derived from an EMBL/GenBank/DDBJ whole genome shotgun (WGS) entry which is preliminary data.</text>
</comment>
<feature type="region of interest" description="Disordered" evidence="1">
    <location>
        <begin position="52"/>
        <end position="125"/>
    </location>
</feature>
<organism evidence="2 3">
    <name type="scientific">Argiope bruennichi</name>
    <name type="common">Wasp spider</name>
    <name type="synonym">Aranea bruennichi</name>
    <dbReference type="NCBI Taxonomy" id="94029"/>
    <lineage>
        <taxon>Eukaryota</taxon>
        <taxon>Metazoa</taxon>
        <taxon>Ecdysozoa</taxon>
        <taxon>Arthropoda</taxon>
        <taxon>Chelicerata</taxon>
        <taxon>Arachnida</taxon>
        <taxon>Araneae</taxon>
        <taxon>Araneomorphae</taxon>
        <taxon>Entelegynae</taxon>
        <taxon>Araneoidea</taxon>
        <taxon>Araneidae</taxon>
        <taxon>Argiope</taxon>
    </lineage>
</organism>
<reference evidence="2" key="2">
    <citation type="submission" date="2020-06" db="EMBL/GenBank/DDBJ databases">
        <authorList>
            <person name="Sheffer M."/>
        </authorList>
    </citation>
    <scope>NUCLEOTIDE SEQUENCE</scope>
</reference>
<evidence type="ECO:0000313" key="2">
    <source>
        <dbReference type="EMBL" id="KAF8789413.1"/>
    </source>
</evidence>
<dbReference type="Proteomes" id="UP000807504">
    <property type="component" value="Unassembled WGS sequence"/>
</dbReference>
<dbReference type="EMBL" id="JABXBU010000012">
    <property type="protein sequence ID" value="KAF8789413.1"/>
    <property type="molecule type" value="Genomic_DNA"/>
</dbReference>
<evidence type="ECO:0000256" key="1">
    <source>
        <dbReference type="SAM" id="MobiDB-lite"/>
    </source>
</evidence>
<gene>
    <name evidence="2" type="ORF">HNY73_007352</name>
</gene>
<accession>A0A8T0FKP9</accession>
<feature type="compositionally biased region" description="Polar residues" evidence="1">
    <location>
        <begin position="106"/>
        <end position="115"/>
    </location>
</feature>
<sequence>MEARKALSKAYLKKVICSACGEFTLTLLGVCLECKEPVPKWKSYKEVKAPDGTTLYYDDSTPESKMDTQENTENWADRSTPDTRVTTSTSTHSTNSNISTPIESITIDSTPSTPDANAIPKLQSL</sequence>
<name>A0A8T0FKP9_ARGBR</name>
<keyword evidence="3" id="KW-1185">Reference proteome</keyword>
<feature type="compositionally biased region" description="Low complexity" evidence="1">
    <location>
        <begin position="82"/>
        <end position="102"/>
    </location>
</feature>